<proteinExistence type="predicted"/>
<gene>
    <name evidence="2" type="ORF">SAMN05444342_4339</name>
    <name evidence="1" type="ORF">ZOD2009_15336</name>
</gene>
<evidence type="ECO:0000313" key="1">
    <source>
        <dbReference type="EMBL" id="EFW91213.1"/>
    </source>
</evidence>
<dbReference type="OrthoDB" id="247851at2157"/>
<reference evidence="4" key="2">
    <citation type="submission" date="2016-11" db="EMBL/GenBank/DDBJ databases">
        <authorList>
            <person name="Varghese N."/>
            <person name="Submissions S."/>
        </authorList>
    </citation>
    <scope>NUCLEOTIDE SEQUENCE [LARGE SCALE GENOMIC DNA]</scope>
    <source>
        <strain evidence="4">DX253</strain>
    </source>
</reference>
<protein>
    <submittedName>
        <fullName evidence="1">Uncharacterized protein</fullName>
    </submittedName>
</protein>
<keyword evidence="4" id="KW-1185">Reference proteome</keyword>
<sequence>MSQANHIPAWAASPEEFERTLEVLVSTARDNDVELDRSWTFRHEKHDDVMVEITSLAPRPELAEPTPSQPSVSEEATAADFKLALDELLMKGQDEGMTFDRSWTFRDSNPDSNDTMVEISRLAKST</sequence>
<evidence type="ECO:0000313" key="2">
    <source>
        <dbReference type="EMBL" id="SHL65598.1"/>
    </source>
</evidence>
<organism evidence="1 3">
    <name type="scientific">Haladaptatus paucihalophilus DX253</name>
    <dbReference type="NCBI Taxonomy" id="797209"/>
    <lineage>
        <taxon>Archaea</taxon>
        <taxon>Methanobacteriati</taxon>
        <taxon>Methanobacteriota</taxon>
        <taxon>Stenosarchaea group</taxon>
        <taxon>Halobacteria</taxon>
        <taxon>Halobacteriales</taxon>
        <taxon>Haladaptataceae</taxon>
        <taxon>Haladaptatus</taxon>
    </lineage>
</organism>
<reference evidence="1 3" key="1">
    <citation type="journal article" date="2014" name="ISME J.">
        <title>Trehalose/2-sulfotrehalose biosynthesis and glycine-betaine uptake are widely spread mechanisms for osmoadaptation in the Halobacteriales.</title>
        <authorList>
            <person name="Youssef N.H."/>
            <person name="Savage-Ashlock K.N."/>
            <person name="McCully A.L."/>
            <person name="Luedtke B."/>
            <person name="Shaw E.I."/>
            <person name="Hoff W.D."/>
            <person name="Elshahed M.S."/>
        </authorList>
    </citation>
    <scope>NUCLEOTIDE SEQUENCE [LARGE SCALE GENOMIC DNA]</scope>
    <source>
        <strain evidence="1 3">DX253</strain>
    </source>
</reference>
<dbReference type="EMBL" id="AEMG01000016">
    <property type="protein sequence ID" value="EFW91213.1"/>
    <property type="molecule type" value="Genomic_DNA"/>
</dbReference>
<dbReference type="PATRIC" id="fig|797209.4.peg.3028"/>
<dbReference type="EMBL" id="FRAN01000010">
    <property type="protein sequence ID" value="SHL65598.1"/>
    <property type="molecule type" value="Genomic_DNA"/>
</dbReference>
<reference evidence="2" key="3">
    <citation type="submission" date="2016-11" db="EMBL/GenBank/DDBJ databases">
        <authorList>
            <person name="Jaros S."/>
            <person name="Januszkiewicz K."/>
            <person name="Wedrychowicz H."/>
        </authorList>
    </citation>
    <scope>NUCLEOTIDE SEQUENCE [LARGE SCALE GENOMIC DNA]</scope>
    <source>
        <strain evidence="2">DX253</strain>
    </source>
</reference>
<dbReference type="STRING" id="797209.GCA_000376445_04381"/>
<dbReference type="RefSeq" id="WP_007981209.1">
    <property type="nucleotide sequence ID" value="NZ_AEMG01000016.1"/>
</dbReference>
<evidence type="ECO:0000313" key="3">
    <source>
        <dbReference type="Proteomes" id="UP000003751"/>
    </source>
</evidence>
<accession>E7QW79</accession>
<dbReference type="Proteomes" id="UP000184203">
    <property type="component" value="Unassembled WGS sequence"/>
</dbReference>
<dbReference type="AlphaFoldDB" id="E7QW79"/>
<dbReference type="Proteomes" id="UP000003751">
    <property type="component" value="Unassembled WGS sequence"/>
</dbReference>
<evidence type="ECO:0000313" key="4">
    <source>
        <dbReference type="Proteomes" id="UP000184203"/>
    </source>
</evidence>
<name>E7QW79_HALPU</name>